<dbReference type="STRING" id="1679444.PYTT_1128"/>
<organism evidence="1 2">
    <name type="scientific">Akkermansia glycaniphila</name>
    <dbReference type="NCBI Taxonomy" id="1679444"/>
    <lineage>
        <taxon>Bacteria</taxon>
        <taxon>Pseudomonadati</taxon>
        <taxon>Verrucomicrobiota</taxon>
        <taxon>Verrucomicrobiia</taxon>
        <taxon>Verrucomicrobiales</taxon>
        <taxon>Akkermansiaceae</taxon>
        <taxon>Akkermansia</taxon>
    </lineage>
</organism>
<dbReference type="Proteomes" id="UP000176204">
    <property type="component" value="Chromosome I"/>
</dbReference>
<evidence type="ECO:0000313" key="2">
    <source>
        <dbReference type="Proteomes" id="UP000176204"/>
    </source>
</evidence>
<reference evidence="2" key="1">
    <citation type="submission" date="2016-09" db="EMBL/GenBank/DDBJ databases">
        <authorList>
            <person name="Koehorst J."/>
        </authorList>
    </citation>
    <scope>NUCLEOTIDE SEQUENCE [LARGE SCALE GENOMIC DNA]</scope>
</reference>
<proteinExistence type="predicted"/>
<protein>
    <submittedName>
        <fullName evidence="1">Uncharacterized protein</fullName>
    </submittedName>
</protein>
<accession>A0A1C7PD89</accession>
<name>A0A1C7PD89_9BACT</name>
<dbReference type="EMBL" id="LT629973">
    <property type="protein sequence ID" value="SEH83950.1"/>
    <property type="molecule type" value="Genomic_DNA"/>
</dbReference>
<sequence length="140" mass="16079">MKKKVLRAVLRWSLTICILAVAWVGIDWGVSAYIGRLWNVEISREYGPTWSGEQIFLEVSRAEGLSAYRCGMPSRGIVTYFDSNSWLRPGLMIRRGSVREGKVEPNENGDVFMVQRVLDVNGMFFYMGSPYQVKEVYVRE</sequence>
<dbReference type="RefSeq" id="WP_067774138.1">
    <property type="nucleotide sequence ID" value="NZ_LIGX01000017.1"/>
</dbReference>
<gene>
    <name evidence="1" type="ORF">PYTT_1128</name>
</gene>
<evidence type="ECO:0000313" key="1">
    <source>
        <dbReference type="EMBL" id="SEH83950.1"/>
    </source>
</evidence>
<dbReference type="AlphaFoldDB" id="A0A1C7PD89"/>
<keyword evidence="2" id="KW-1185">Reference proteome</keyword>
<dbReference type="KEGG" id="agl:PYTT_1128"/>